<keyword evidence="3" id="KW-0210">Decarboxylase</keyword>
<dbReference type="EMBL" id="LKMD01000100">
    <property type="protein sequence ID" value="PIB02003.1"/>
    <property type="molecule type" value="Genomic_DNA"/>
</dbReference>
<evidence type="ECO:0000313" key="9">
    <source>
        <dbReference type="EMBL" id="PIB02003.1"/>
    </source>
</evidence>
<keyword evidence="5 7" id="KW-0456">Lyase</keyword>
<evidence type="ECO:0000256" key="1">
    <source>
        <dbReference type="ARBA" id="ARBA00001933"/>
    </source>
</evidence>
<proteinExistence type="inferred from homology"/>
<dbReference type="EMBL" id="CP134185">
    <property type="protein sequence ID" value="WPA97713.1"/>
    <property type="molecule type" value="Genomic_DNA"/>
</dbReference>
<dbReference type="GO" id="GO:0019752">
    <property type="term" value="P:carboxylic acid metabolic process"/>
    <property type="evidence" value="ECO:0007669"/>
    <property type="project" value="InterPro"/>
</dbReference>
<dbReference type="InterPro" id="IPR002129">
    <property type="entry name" value="PyrdxlP-dep_de-COase"/>
</dbReference>
<reference evidence="10 12" key="2">
    <citation type="submission" date="2023-09" db="EMBL/GenBank/DDBJ databases">
        <title>Complete-Gapless Cercospora beticola genome.</title>
        <authorList>
            <person name="Wyatt N.A."/>
            <person name="Spanner R.E."/>
            <person name="Bolton M.D."/>
        </authorList>
    </citation>
    <scope>NUCLEOTIDE SEQUENCE [LARGE SCALE GENOMIC DNA]</scope>
    <source>
        <strain evidence="10">Cb09-40</strain>
    </source>
</reference>
<dbReference type="PANTHER" id="PTHR45677:SF8">
    <property type="entry name" value="CYSTEINE SULFINIC ACID DECARBOXYLASE"/>
    <property type="match status" value="1"/>
</dbReference>
<evidence type="ECO:0000256" key="5">
    <source>
        <dbReference type="ARBA" id="ARBA00023239"/>
    </source>
</evidence>
<dbReference type="OrthoDB" id="392571at2759"/>
<feature type="region of interest" description="Disordered" evidence="8">
    <location>
        <begin position="369"/>
        <end position="388"/>
    </location>
</feature>
<dbReference type="AlphaFoldDB" id="A0A2G5IBZ8"/>
<gene>
    <name evidence="9" type="ORF">CB0940_02152</name>
    <name evidence="10" type="ORF">RHO25_002324</name>
</gene>
<protein>
    <submittedName>
        <fullName evidence="9">Glutamate decarboxylase 2</fullName>
    </submittedName>
</protein>
<dbReference type="PANTHER" id="PTHR45677">
    <property type="entry name" value="GLUTAMATE DECARBOXYLASE-RELATED"/>
    <property type="match status" value="1"/>
</dbReference>
<accession>A0A2G5IBZ8</accession>
<dbReference type="Proteomes" id="UP001302367">
    <property type="component" value="Chromosome 2"/>
</dbReference>
<dbReference type="Gene3D" id="3.90.1150.170">
    <property type="match status" value="1"/>
</dbReference>
<dbReference type="GO" id="GO:0030170">
    <property type="term" value="F:pyridoxal phosphate binding"/>
    <property type="evidence" value="ECO:0007669"/>
    <property type="project" value="InterPro"/>
</dbReference>
<dbReference type="InterPro" id="IPR015421">
    <property type="entry name" value="PyrdxlP-dep_Trfase_major"/>
</dbReference>
<dbReference type="PROSITE" id="PS00392">
    <property type="entry name" value="DDC_GAD_HDC_YDC"/>
    <property type="match status" value="1"/>
</dbReference>
<feature type="modified residue" description="N6-(pyridoxal phosphate)lysine" evidence="6">
    <location>
        <position position="335"/>
    </location>
</feature>
<evidence type="ECO:0000256" key="4">
    <source>
        <dbReference type="ARBA" id="ARBA00022898"/>
    </source>
</evidence>
<dbReference type="Pfam" id="PF00282">
    <property type="entry name" value="Pyridoxal_deC"/>
    <property type="match status" value="1"/>
</dbReference>
<dbReference type="InterPro" id="IPR015424">
    <property type="entry name" value="PyrdxlP-dep_Trfase"/>
</dbReference>
<dbReference type="Gene3D" id="3.40.640.10">
    <property type="entry name" value="Type I PLP-dependent aspartate aminotransferase-like (Major domain)"/>
    <property type="match status" value="1"/>
</dbReference>
<dbReference type="SUPFAM" id="SSF53383">
    <property type="entry name" value="PLP-dependent transferases"/>
    <property type="match status" value="1"/>
</dbReference>
<comment type="similarity">
    <text evidence="2 7">Belongs to the group II decarboxylase family.</text>
</comment>
<dbReference type="GO" id="GO:0016831">
    <property type="term" value="F:carboxy-lyase activity"/>
    <property type="evidence" value="ECO:0007669"/>
    <property type="project" value="UniProtKB-KW"/>
</dbReference>
<dbReference type="InterPro" id="IPR021115">
    <property type="entry name" value="Pyridoxal-P_BS"/>
</dbReference>
<evidence type="ECO:0000256" key="2">
    <source>
        <dbReference type="ARBA" id="ARBA00009533"/>
    </source>
</evidence>
<name>A0A2G5IBZ8_CERBT</name>
<evidence type="ECO:0000256" key="7">
    <source>
        <dbReference type="RuleBase" id="RU000382"/>
    </source>
</evidence>
<reference evidence="9 11" key="1">
    <citation type="submission" date="2015-10" db="EMBL/GenBank/DDBJ databases">
        <title>The cercosporin biosynthetic gene cluster was horizontally transferred to several fungal lineages and shown to be expanded in Cercospora beticola based on microsynteny with recipient genomes.</title>
        <authorList>
            <person name="De Jonge R."/>
            <person name="Ebert M.K."/>
            <person name="Suttle J.C."/>
            <person name="Jurick Ii W.M."/>
            <person name="Secor G.A."/>
            <person name="Thomma B.P."/>
            <person name="Van De Peer Y."/>
            <person name="Bolton M.D."/>
        </authorList>
    </citation>
    <scope>NUCLEOTIDE SEQUENCE [LARGE SCALE GENOMIC DNA]</scope>
    <source>
        <strain evidence="9 11">09-40</strain>
    </source>
</reference>
<comment type="cofactor">
    <cofactor evidence="1 6 7">
        <name>pyridoxal 5'-phosphate</name>
        <dbReference type="ChEBI" id="CHEBI:597326"/>
    </cofactor>
</comment>
<evidence type="ECO:0000313" key="12">
    <source>
        <dbReference type="Proteomes" id="UP001302367"/>
    </source>
</evidence>
<feature type="compositionally biased region" description="Polar residues" evidence="8">
    <location>
        <begin position="1"/>
        <end position="19"/>
    </location>
</feature>
<keyword evidence="12" id="KW-1185">Reference proteome</keyword>
<organism evidence="9 11">
    <name type="scientific">Cercospora beticola</name>
    <name type="common">Sugarbeet leaf spot fungus</name>
    <dbReference type="NCBI Taxonomy" id="122368"/>
    <lineage>
        <taxon>Eukaryota</taxon>
        <taxon>Fungi</taxon>
        <taxon>Dikarya</taxon>
        <taxon>Ascomycota</taxon>
        <taxon>Pezizomycotina</taxon>
        <taxon>Dothideomycetes</taxon>
        <taxon>Dothideomycetidae</taxon>
        <taxon>Mycosphaerellales</taxon>
        <taxon>Mycosphaerellaceae</taxon>
        <taxon>Cercospora</taxon>
    </lineage>
</organism>
<evidence type="ECO:0000313" key="11">
    <source>
        <dbReference type="Proteomes" id="UP000230605"/>
    </source>
</evidence>
<sequence>MTHGHSNGVANGRNGSQQFADDEPLDRAKEAEDLLTAVQKLVVNFIQQADDDASEGSDIQNKKQPNKSALLTQHSPSQLQAILQPTLPTQGLGRSGLLSTAQTILSNSVNTWHQSFLDKLYSTNTPIGLASDLLLSALNTNSHVYAVSPALTLIEKTTAKALASLFGLTGPFAGGVSQPGGSAANASSMVIARNFLYPETKVKGNGGYKFVIFTSEHGHYSVEKAAQMFGFGSDAVRAVAVDEEGRMRVEELEKAIERSFEDGETPFYVNATAGTTVLGSFDFVDEISRVAKKYGLWLHVDGSWGGSVVFSETQRQSGKLKGIELADSITICAHKMLNIPVTCSFLLGKDLRQFQKGMTLPAGYLFHDNDEEEDESNNTHDNDREEEETDQFFDLADLTPQCGRRADSLKLYLAWTYQGTLGFQNSIDHAFAIAAHFTNLLSENKKFALVSRNPPPCLQVCFYFNKQGRQRGGGEDNEDAVRKNSRTTEKICKTLMKRGEFMVDYAPGEEGKFFRVVVNCFTRRETVEKLVKRIEEVGRELGF</sequence>
<evidence type="ECO:0000256" key="3">
    <source>
        <dbReference type="ARBA" id="ARBA00022793"/>
    </source>
</evidence>
<dbReference type="Proteomes" id="UP000230605">
    <property type="component" value="Chromosome 1"/>
</dbReference>
<evidence type="ECO:0000313" key="10">
    <source>
        <dbReference type="EMBL" id="WPA97713.1"/>
    </source>
</evidence>
<evidence type="ECO:0000256" key="8">
    <source>
        <dbReference type="SAM" id="MobiDB-lite"/>
    </source>
</evidence>
<evidence type="ECO:0000256" key="6">
    <source>
        <dbReference type="PIRSR" id="PIRSR602129-50"/>
    </source>
</evidence>
<keyword evidence="4 6" id="KW-0663">Pyridoxal phosphate</keyword>
<feature type="region of interest" description="Disordered" evidence="8">
    <location>
        <begin position="1"/>
        <end position="26"/>
    </location>
</feature>
<dbReference type="GO" id="GO:0005737">
    <property type="term" value="C:cytoplasm"/>
    <property type="evidence" value="ECO:0007669"/>
    <property type="project" value="TreeGrafter"/>
</dbReference>